<evidence type="ECO:0000256" key="3">
    <source>
        <dbReference type="ARBA" id="ARBA00022676"/>
    </source>
</evidence>
<evidence type="ECO:0000256" key="7">
    <source>
        <dbReference type="ARBA" id="ARBA00022989"/>
    </source>
</evidence>
<proteinExistence type="predicted"/>
<dbReference type="Proteomes" id="UP001301350">
    <property type="component" value="Unassembled WGS sequence"/>
</dbReference>
<keyword evidence="6" id="KW-0256">Endoplasmic reticulum</keyword>
<dbReference type="PANTHER" id="PTHR13036">
    <property type="entry name" value="BETA1,4 MANNOSYLTRANSFERASE"/>
    <property type="match status" value="1"/>
</dbReference>
<evidence type="ECO:0000313" key="9">
    <source>
        <dbReference type="EMBL" id="KAK4537039.1"/>
    </source>
</evidence>
<evidence type="ECO:0000256" key="1">
    <source>
        <dbReference type="ARBA" id="ARBA00004389"/>
    </source>
</evidence>
<evidence type="ECO:0008006" key="11">
    <source>
        <dbReference type="Google" id="ProtNLM"/>
    </source>
</evidence>
<comment type="caution">
    <text evidence="9">The sequence shown here is derived from an EMBL/GenBank/DDBJ whole genome shotgun (WGS) entry which is preliminary data.</text>
</comment>
<keyword evidence="4" id="KW-0808">Transferase</keyword>
<protein>
    <recommendedName>
        <fullName evidence="11">Chitobiosyldiphosphodolichol beta-mannosyltransferase</fullName>
    </recommendedName>
</protein>
<reference evidence="9 10" key="1">
    <citation type="submission" date="2022-07" db="EMBL/GenBank/DDBJ databases">
        <title>Genome-wide signatures of adaptation to extreme environments.</title>
        <authorList>
            <person name="Cho C.H."/>
            <person name="Yoon H.S."/>
        </authorList>
    </citation>
    <scope>NUCLEOTIDE SEQUENCE [LARGE SCALE GENOMIC DNA]</scope>
    <source>
        <strain evidence="9 10">DBV 063 E5</strain>
    </source>
</reference>
<keyword evidence="10" id="KW-1185">Reference proteome</keyword>
<dbReference type="InterPro" id="IPR026051">
    <property type="entry name" value="ALG1-like"/>
</dbReference>
<comment type="pathway">
    <text evidence="2">Protein modification; protein glycosylation.</text>
</comment>
<dbReference type="GO" id="GO:0000030">
    <property type="term" value="F:mannosyltransferase activity"/>
    <property type="evidence" value="ECO:0007669"/>
    <property type="project" value="InterPro"/>
</dbReference>
<accession>A0AAV9IXM2</accession>
<dbReference type="GO" id="GO:0005789">
    <property type="term" value="C:endoplasmic reticulum membrane"/>
    <property type="evidence" value="ECO:0007669"/>
    <property type="project" value="UniProtKB-SubCell"/>
</dbReference>
<evidence type="ECO:0000256" key="4">
    <source>
        <dbReference type="ARBA" id="ARBA00022679"/>
    </source>
</evidence>
<keyword evidence="8" id="KW-0472">Membrane</keyword>
<gene>
    <name evidence="9" type="ORF">CDCA_CDCA10G3064</name>
</gene>
<dbReference type="PANTHER" id="PTHR13036:SF0">
    <property type="entry name" value="CHITOBIOSYLDIPHOSPHODOLICHOL BETA-MANNOSYLTRANSFERASE"/>
    <property type="match status" value="1"/>
</dbReference>
<dbReference type="AlphaFoldDB" id="A0AAV9IXM2"/>
<dbReference type="SUPFAM" id="SSF53756">
    <property type="entry name" value="UDP-Glycosyltransferase/glycogen phosphorylase"/>
    <property type="match status" value="1"/>
</dbReference>
<dbReference type="EMBL" id="JANCYW010000010">
    <property type="protein sequence ID" value="KAK4537039.1"/>
    <property type="molecule type" value="Genomic_DNA"/>
</dbReference>
<evidence type="ECO:0000256" key="8">
    <source>
        <dbReference type="ARBA" id="ARBA00023136"/>
    </source>
</evidence>
<evidence type="ECO:0000256" key="2">
    <source>
        <dbReference type="ARBA" id="ARBA00004922"/>
    </source>
</evidence>
<sequence length="447" mass="50731">MRRHVVLLVLGNVQQSPRMRAHAHAWAAHGFQVTLIGYGESRTPDDDDDDDARRVSPRFLSLGPAPSSVHARNRARRWHYALAMLWSVLSRLAVLLWTLCVRLERWDVLIAQNPPAIPTIFCAYIGWWLRGRRRSQWLVDWHNSTSSILQVQRAPTRLVAIARTLELTGSRWLAHGHLCVSRALKAYLVAQARLSPERIVVVYDRPRQAMIEEALRARQMSRKAFVQALRARLPLRAFELDAAAPWLITSTSWTPDENMHCLLDALCVLEREHGWAGEVIITGRGPLRDAFVQQQWPARRLQRIRLHALWLPSWRDYVQVLAHADVGISLHASSSGLDLPMKVVDMLACGLPVAALSYFCIANEMPFPQMRTYGEAHRSAPAGVLFSDANELALAAQYVWHHRAAMREAVAELVAGDASWRWETHWADTLLPFCQRLGCGPEERKGV</sequence>
<comment type="subcellular location">
    <subcellularLocation>
        <location evidence="1">Endoplasmic reticulum membrane</location>
        <topology evidence="1">Single-pass membrane protein</topology>
    </subcellularLocation>
</comment>
<evidence type="ECO:0000256" key="5">
    <source>
        <dbReference type="ARBA" id="ARBA00022692"/>
    </source>
</evidence>
<organism evidence="9 10">
    <name type="scientific">Cyanidium caldarium</name>
    <name type="common">Red alga</name>
    <dbReference type="NCBI Taxonomy" id="2771"/>
    <lineage>
        <taxon>Eukaryota</taxon>
        <taxon>Rhodophyta</taxon>
        <taxon>Bangiophyceae</taxon>
        <taxon>Cyanidiales</taxon>
        <taxon>Cyanidiaceae</taxon>
        <taxon>Cyanidium</taxon>
    </lineage>
</organism>
<keyword evidence="7" id="KW-1133">Transmembrane helix</keyword>
<keyword evidence="3" id="KW-0328">Glycosyltransferase</keyword>
<dbReference type="Gene3D" id="3.40.50.2000">
    <property type="entry name" value="Glycogen Phosphorylase B"/>
    <property type="match status" value="1"/>
</dbReference>
<evidence type="ECO:0000313" key="10">
    <source>
        <dbReference type="Proteomes" id="UP001301350"/>
    </source>
</evidence>
<name>A0AAV9IXM2_CYACA</name>
<keyword evidence="5" id="KW-0812">Transmembrane</keyword>
<evidence type="ECO:0000256" key="6">
    <source>
        <dbReference type="ARBA" id="ARBA00022824"/>
    </source>
</evidence>